<comment type="caution">
    <text evidence="1">The sequence shown here is derived from an EMBL/GenBank/DDBJ whole genome shotgun (WGS) entry which is preliminary data.</text>
</comment>
<dbReference type="AlphaFoldDB" id="A0A7C5AKG9"/>
<dbReference type="InterPro" id="IPR053716">
    <property type="entry name" value="Flag_assembly_chemotaxis_eff"/>
</dbReference>
<reference evidence="1" key="1">
    <citation type="journal article" date="2020" name="mSystems">
        <title>Genome- and Community-Level Interaction Insights into Carbon Utilization and Element Cycling Functions of Hydrothermarchaeota in Hydrothermal Sediment.</title>
        <authorList>
            <person name="Zhou Z."/>
            <person name="Liu Y."/>
            <person name="Xu W."/>
            <person name="Pan J."/>
            <person name="Luo Z.H."/>
            <person name="Li M."/>
        </authorList>
    </citation>
    <scope>NUCLEOTIDE SEQUENCE [LARGE SCALE GENOMIC DNA]</scope>
    <source>
        <strain evidence="1">SpSt-853</strain>
    </source>
</reference>
<proteinExistence type="predicted"/>
<name>A0A7C5AKG9_9BACT</name>
<gene>
    <name evidence="1" type="ORF">ENW48_01970</name>
</gene>
<dbReference type="Gene3D" id="1.10.287.1700">
    <property type="match status" value="1"/>
</dbReference>
<protein>
    <recommendedName>
        <fullName evidence="2">Flagellar FliJ protein</fullName>
    </recommendedName>
</protein>
<evidence type="ECO:0008006" key="2">
    <source>
        <dbReference type="Google" id="ProtNLM"/>
    </source>
</evidence>
<organism evidence="1">
    <name type="scientific">Desulfobacca acetoxidans</name>
    <dbReference type="NCBI Taxonomy" id="60893"/>
    <lineage>
        <taxon>Bacteria</taxon>
        <taxon>Pseudomonadati</taxon>
        <taxon>Thermodesulfobacteriota</taxon>
        <taxon>Desulfobaccia</taxon>
        <taxon>Desulfobaccales</taxon>
        <taxon>Desulfobaccaceae</taxon>
        <taxon>Desulfobacca</taxon>
    </lineage>
</organism>
<dbReference type="EMBL" id="DTKJ01000015">
    <property type="protein sequence ID" value="HGZ10970.1"/>
    <property type="molecule type" value="Genomic_DNA"/>
</dbReference>
<accession>A0A7C5AKG9</accession>
<evidence type="ECO:0000313" key="1">
    <source>
        <dbReference type="EMBL" id="HGZ10970.1"/>
    </source>
</evidence>
<sequence>MKSSFRFPLETVLRVRRLREEQARLELAQAQGQLARSYQALKETEILIRRVSAAFKERASRLWTAPDYQMVFRYLEHLKVSLQGWQERIAQEEAWVREKLKLLEQRHQECRLLERLREKKYAEFRRDLASYLESQTEAMVLARWSRF</sequence>